<reference evidence="2" key="1">
    <citation type="submission" date="2018-11" db="EMBL/GenBank/DDBJ databases">
        <authorList>
            <consortium name="Pathogen Informatics"/>
        </authorList>
    </citation>
    <scope>NUCLEOTIDE SEQUENCE</scope>
</reference>
<evidence type="ECO:0000256" key="1">
    <source>
        <dbReference type="SAM" id="MobiDB-lite"/>
    </source>
</evidence>
<dbReference type="Proteomes" id="UP000784294">
    <property type="component" value="Unassembled WGS sequence"/>
</dbReference>
<accession>A0A448X894</accession>
<feature type="region of interest" description="Disordered" evidence="1">
    <location>
        <begin position="39"/>
        <end position="81"/>
    </location>
</feature>
<comment type="caution">
    <text evidence="2">The sequence shown here is derived from an EMBL/GenBank/DDBJ whole genome shotgun (WGS) entry which is preliminary data.</text>
</comment>
<proteinExistence type="predicted"/>
<evidence type="ECO:0000313" key="2">
    <source>
        <dbReference type="EMBL" id="VEL30659.1"/>
    </source>
</evidence>
<keyword evidence="3" id="KW-1185">Reference proteome</keyword>
<gene>
    <name evidence="2" type="ORF">PXEA_LOCUS24099</name>
</gene>
<dbReference type="AlphaFoldDB" id="A0A448X894"/>
<name>A0A448X894_9PLAT</name>
<organism evidence="2 3">
    <name type="scientific">Protopolystoma xenopodis</name>
    <dbReference type="NCBI Taxonomy" id="117903"/>
    <lineage>
        <taxon>Eukaryota</taxon>
        <taxon>Metazoa</taxon>
        <taxon>Spiralia</taxon>
        <taxon>Lophotrochozoa</taxon>
        <taxon>Platyhelminthes</taxon>
        <taxon>Monogenea</taxon>
        <taxon>Polyopisthocotylea</taxon>
        <taxon>Polystomatidea</taxon>
        <taxon>Polystomatidae</taxon>
        <taxon>Protopolystoma</taxon>
    </lineage>
</organism>
<protein>
    <submittedName>
        <fullName evidence="2">Uncharacterized protein</fullName>
    </submittedName>
</protein>
<evidence type="ECO:0000313" key="3">
    <source>
        <dbReference type="Proteomes" id="UP000784294"/>
    </source>
</evidence>
<dbReference type="EMBL" id="CAAALY010114238">
    <property type="protein sequence ID" value="VEL30659.1"/>
    <property type="molecule type" value="Genomic_DNA"/>
</dbReference>
<sequence length="127" mass="13859">MVTCDMPVCCINWEEARGGGRGLENIPFLQAPVERCPTGRRVPEQKRNRNRPSGVRVLGGGRIYSQDAEEPGAGGEEKAPSCQLSFTAHRRRALRSPACTRRARRGCTLWPVVVGACGPRAECARPS</sequence>